<dbReference type="InterPro" id="IPR058840">
    <property type="entry name" value="AAA_SelU"/>
</dbReference>
<evidence type="ECO:0000313" key="3">
    <source>
        <dbReference type="EMBL" id="AEE48199.1"/>
    </source>
</evidence>
<dbReference type="Proteomes" id="UP000008461">
    <property type="component" value="Chromosome"/>
</dbReference>
<dbReference type="RefSeq" id="WP_013762763.1">
    <property type="nucleotide sequence ID" value="NC_015510.1"/>
</dbReference>
<dbReference type="GO" id="GO:0002098">
    <property type="term" value="P:tRNA wobble uridine modification"/>
    <property type="evidence" value="ECO:0007669"/>
    <property type="project" value="InterPro"/>
</dbReference>
<keyword evidence="4" id="KW-1185">Reference proteome</keyword>
<dbReference type="NCBIfam" id="TIGR03167">
    <property type="entry name" value="tRNA_sel_U_synt"/>
    <property type="match status" value="1"/>
</dbReference>
<evidence type="ECO:0000313" key="4">
    <source>
        <dbReference type="Proteomes" id="UP000008461"/>
    </source>
</evidence>
<protein>
    <submittedName>
        <fullName evidence="3">tRNA 2-selenouridine synthase</fullName>
    </submittedName>
</protein>
<dbReference type="KEGG" id="hhy:Halhy_0287"/>
<evidence type="ECO:0000256" key="1">
    <source>
        <dbReference type="ARBA" id="ARBA00023266"/>
    </source>
</evidence>
<dbReference type="Pfam" id="PF00581">
    <property type="entry name" value="Rhodanese"/>
    <property type="match status" value="1"/>
</dbReference>
<dbReference type="InterPro" id="IPR016130">
    <property type="entry name" value="Tyr_Pase_AS"/>
</dbReference>
<name>F4KW01_HALH1</name>
<dbReference type="SMART" id="SM00450">
    <property type="entry name" value="RHOD"/>
    <property type="match status" value="1"/>
</dbReference>
<dbReference type="OrthoDB" id="9808735at2"/>
<dbReference type="GO" id="GO:0004792">
    <property type="term" value="F:thiosulfate-cyanide sulfurtransferase activity"/>
    <property type="evidence" value="ECO:0007669"/>
    <property type="project" value="InterPro"/>
</dbReference>
<dbReference type="NCBIfam" id="NF008752">
    <property type="entry name" value="PRK11784.1-4"/>
    <property type="match status" value="1"/>
</dbReference>
<dbReference type="SUPFAM" id="SSF52821">
    <property type="entry name" value="Rhodanese/Cell cycle control phosphatase"/>
    <property type="match status" value="1"/>
</dbReference>
<dbReference type="eggNOG" id="COG2603">
    <property type="taxonomic scope" value="Bacteria"/>
</dbReference>
<sequence>MDLKIAPESLSNALKDRVLLDVRTPAEFAIGHIPGAYNLPLFSDEERVVVGTMYKQQSPDKAFLKGLEYAGARMPDYVKEARLLAPRGKVVVHCWRGGQRSGSLSWLLGFSGMDVMTLQGGYKAYRQFIHQEFARYQLRMLVLGGPTGSAKTKTLHALAALGEQIIDLEQLAQHKGSAFGDLGEAPQPSVEQFENNLYAVFSLIDPQRRVWVENESRGIGRVFMPQGFWDQFRQSPLLDLEIPFDQRVAFLVATYASFDKDALRTAFMNIERRLGGLNLKNALAALQADDFATAAEIALRYYDKSYLHANQKCNFHPVWTFPGANESLHERAQQLIQFADAQQL</sequence>
<keyword evidence="1" id="KW-0711">Selenium</keyword>
<dbReference type="InterPro" id="IPR001307">
    <property type="entry name" value="Thiosulphate_STrfase_CS"/>
</dbReference>
<gene>
    <name evidence="3" type="ordered locus">Halhy_0287</name>
</gene>
<dbReference type="GO" id="GO:0043828">
    <property type="term" value="F:tRNA 2-selenouridine synthase activity"/>
    <property type="evidence" value="ECO:0007669"/>
    <property type="project" value="InterPro"/>
</dbReference>
<dbReference type="PROSITE" id="PS00380">
    <property type="entry name" value="RHODANESE_1"/>
    <property type="match status" value="1"/>
</dbReference>
<dbReference type="InterPro" id="IPR036873">
    <property type="entry name" value="Rhodanese-like_dom_sf"/>
</dbReference>
<dbReference type="PANTHER" id="PTHR30401">
    <property type="entry name" value="TRNA 2-SELENOURIDINE SYNTHASE"/>
    <property type="match status" value="1"/>
</dbReference>
<reference key="2">
    <citation type="submission" date="2011-04" db="EMBL/GenBank/DDBJ databases">
        <title>Complete sequence of chromosome of Haliscomenobacter hydrossis DSM 1100.</title>
        <authorList>
            <consortium name="US DOE Joint Genome Institute (JGI-PGF)"/>
            <person name="Lucas S."/>
            <person name="Han J."/>
            <person name="Lapidus A."/>
            <person name="Bruce D."/>
            <person name="Goodwin L."/>
            <person name="Pitluck S."/>
            <person name="Peters L."/>
            <person name="Kyrpides N."/>
            <person name="Mavromatis K."/>
            <person name="Ivanova N."/>
            <person name="Ovchinnikova G."/>
            <person name="Pagani I."/>
            <person name="Daligault H."/>
            <person name="Detter J.C."/>
            <person name="Han C."/>
            <person name="Land M."/>
            <person name="Hauser L."/>
            <person name="Markowitz V."/>
            <person name="Cheng J.-F."/>
            <person name="Hugenholtz P."/>
            <person name="Woyke T."/>
            <person name="Wu D."/>
            <person name="Verbarg S."/>
            <person name="Frueling A."/>
            <person name="Brambilla E."/>
            <person name="Klenk H.-P."/>
            <person name="Eisen J.A."/>
        </authorList>
    </citation>
    <scope>NUCLEOTIDE SEQUENCE</scope>
    <source>
        <strain>DSM 1100</strain>
    </source>
</reference>
<dbReference type="PROSITE" id="PS00383">
    <property type="entry name" value="TYR_PHOSPHATASE_1"/>
    <property type="match status" value="1"/>
</dbReference>
<evidence type="ECO:0000259" key="2">
    <source>
        <dbReference type="PROSITE" id="PS50206"/>
    </source>
</evidence>
<dbReference type="Gene3D" id="3.40.250.10">
    <property type="entry name" value="Rhodanese-like domain"/>
    <property type="match status" value="1"/>
</dbReference>
<dbReference type="EMBL" id="CP002691">
    <property type="protein sequence ID" value="AEE48199.1"/>
    <property type="molecule type" value="Genomic_DNA"/>
</dbReference>
<feature type="domain" description="Rhodanese" evidence="2">
    <location>
        <begin position="13"/>
        <end position="134"/>
    </location>
</feature>
<dbReference type="PROSITE" id="PS50206">
    <property type="entry name" value="RHODANESE_3"/>
    <property type="match status" value="1"/>
</dbReference>
<dbReference type="AlphaFoldDB" id="F4KW01"/>
<proteinExistence type="predicted"/>
<reference evidence="3 4" key="1">
    <citation type="journal article" date="2011" name="Stand. Genomic Sci.">
        <title>Complete genome sequence of Haliscomenobacter hydrossis type strain (O).</title>
        <authorList>
            <consortium name="US DOE Joint Genome Institute (JGI-PGF)"/>
            <person name="Daligault H."/>
            <person name="Lapidus A."/>
            <person name="Zeytun A."/>
            <person name="Nolan M."/>
            <person name="Lucas S."/>
            <person name="Del Rio T.G."/>
            <person name="Tice H."/>
            <person name="Cheng J.F."/>
            <person name="Tapia R."/>
            <person name="Han C."/>
            <person name="Goodwin L."/>
            <person name="Pitluck S."/>
            <person name="Liolios K."/>
            <person name="Pagani I."/>
            <person name="Ivanova N."/>
            <person name="Huntemann M."/>
            <person name="Mavromatis K."/>
            <person name="Mikhailova N."/>
            <person name="Pati A."/>
            <person name="Chen A."/>
            <person name="Palaniappan K."/>
            <person name="Land M."/>
            <person name="Hauser L."/>
            <person name="Brambilla E.M."/>
            <person name="Rohde M."/>
            <person name="Verbarg S."/>
            <person name="Goker M."/>
            <person name="Bristow J."/>
            <person name="Eisen J.A."/>
            <person name="Markowitz V."/>
            <person name="Hugenholtz P."/>
            <person name="Kyrpides N.C."/>
            <person name="Klenk H.P."/>
            <person name="Woyke T."/>
        </authorList>
    </citation>
    <scope>NUCLEOTIDE SEQUENCE [LARGE SCALE GENOMIC DNA]</scope>
    <source>
        <strain evidence="4">ATCC 27775 / DSM 1100 / LMG 10767 / O</strain>
    </source>
</reference>
<dbReference type="HOGENOM" id="CLU_043456_0_0_10"/>
<dbReference type="InterPro" id="IPR017582">
    <property type="entry name" value="SelU"/>
</dbReference>
<dbReference type="NCBIfam" id="NF008750">
    <property type="entry name" value="PRK11784.1-2"/>
    <property type="match status" value="1"/>
</dbReference>
<accession>F4KW01</accession>
<dbReference type="InterPro" id="IPR001763">
    <property type="entry name" value="Rhodanese-like_dom"/>
</dbReference>
<dbReference type="Pfam" id="PF26341">
    <property type="entry name" value="AAA_SelU"/>
    <property type="match status" value="1"/>
</dbReference>
<organism evidence="3 4">
    <name type="scientific">Haliscomenobacter hydrossis (strain ATCC 27775 / DSM 1100 / LMG 10767 / O)</name>
    <dbReference type="NCBI Taxonomy" id="760192"/>
    <lineage>
        <taxon>Bacteria</taxon>
        <taxon>Pseudomonadati</taxon>
        <taxon>Bacteroidota</taxon>
        <taxon>Saprospiria</taxon>
        <taxon>Saprospirales</taxon>
        <taxon>Haliscomenobacteraceae</taxon>
        <taxon>Haliscomenobacter</taxon>
    </lineage>
</organism>
<dbReference type="STRING" id="760192.Halhy_0287"/>
<dbReference type="PANTHER" id="PTHR30401:SF0">
    <property type="entry name" value="TRNA 2-SELENOURIDINE SYNTHASE"/>
    <property type="match status" value="1"/>
</dbReference>